<dbReference type="Gene3D" id="1.10.30.50">
    <property type="match status" value="1"/>
</dbReference>
<evidence type="ECO:0008006" key="3">
    <source>
        <dbReference type="Google" id="ProtNLM"/>
    </source>
</evidence>
<feature type="region of interest" description="Disordered" evidence="1">
    <location>
        <begin position="21"/>
        <end position="43"/>
    </location>
</feature>
<sequence length="134" mass="15249">MLGALFNGIASIFDTIFGSQQTVPPRQTKSKTSGTKGEKEKRHIPGWKATREKVWAHYFGSKSVGKCYCCSIRIYKDWHVDKKGWHCSHVVAYSLGGSNELPNLRCCCRTCNLSMGTKNLYVYKKELLAGRRRR</sequence>
<evidence type="ECO:0000256" key="1">
    <source>
        <dbReference type="SAM" id="MobiDB-lite"/>
    </source>
</evidence>
<proteinExistence type="predicted"/>
<protein>
    <recommendedName>
        <fullName evidence="3">HNH endonuclease 5 domain-containing protein</fullName>
    </recommendedName>
</protein>
<dbReference type="InterPro" id="IPR003615">
    <property type="entry name" value="HNH_nuc"/>
</dbReference>
<dbReference type="EMBL" id="MN740698">
    <property type="protein sequence ID" value="QHU08731.1"/>
    <property type="molecule type" value="Genomic_DNA"/>
</dbReference>
<name>A0A6C0JUX8_9ZZZZ</name>
<reference evidence="2" key="1">
    <citation type="journal article" date="2020" name="Nature">
        <title>Giant virus diversity and host interactions through global metagenomics.</title>
        <authorList>
            <person name="Schulz F."/>
            <person name="Roux S."/>
            <person name="Paez-Espino D."/>
            <person name="Jungbluth S."/>
            <person name="Walsh D.A."/>
            <person name="Denef V.J."/>
            <person name="McMahon K.D."/>
            <person name="Konstantinidis K.T."/>
            <person name="Eloe-Fadrosh E.A."/>
            <person name="Kyrpides N.C."/>
            <person name="Woyke T."/>
        </authorList>
    </citation>
    <scope>NUCLEOTIDE SEQUENCE</scope>
    <source>
        <strain evidence="2">GVMAG-S-1063924-116</strain>
    </source>
</reference>
<dbReference type="CDD" id="cd00085">
    <property type="entry name" value="HNHc"/>
    <property type="match status" value="1"/>
</dbReference>
<accession>A0A6C0JUX8</accession>
<evidence type="ECO:0000313" key="2">
    <source>
        <dbReference type="EMBL" id="QHU08731.1"/>
    </source>
</evidence>
<dbReference type="AlphaFoldDB" id="A0A6C0JUX8"/>
<organism evidence="2">
    <name type="scientific">viral metagenome</name>
    <dbReference type="NCBI Taxonomy" id="1070528"/>
    <lineage>
        <taxon>unclassified sequences</taxon>
        <taxon>metagenomes</taxon>
        <taxon>organismal metagenomes</taxon>
    </lineage>
</organism>